<protein>
    <recommendedName>
        <fullName evidence="3">Mitochondrial import receptor subunit TOM22 homolog</fullName>
    </recommendedName>
</protein>
<sequence>MAPGEETDSGMGSMPDSSKDVTPEKKRRGSKFEDDDIEDETLAERLWGLTEMFPEKVRDATFTFYCGTKTGLKSLYSFTRTSLWIFFSSSAILLAPVMFEIERAQVEEAQKSQQKQVLLGPNTAVAGGGMGPYR</sequence>
<evidence type="ECO:0000256" key="12">
    <source>
        <dbReference type="ARBA" id="ARBA00023170"/>
    </source>
</evidence>
<dbReference type="InterPro" id="IPR005683">
    <property type="entry name" value="Tom22"/>
</dbReference>
<proteinExistence type="evidence at transcript level"/>
<feature type="region of interest" description="Disordered" evidence="13">
    <location>
        <begin position="1"/>
        <end position="36"/>
    </location>
</feature>
<keyword evidence="12 14" id="KW-0675">Receptor</keyword>
<evidence type="ECO:0000256" key="5">
    <source>
        <dbReference type="ARBA" id="ARBA00022692"/>
    </source>
</evidence>
<evidence type="ECO:0000256" key="3">
    <source>
        <dbReference type="ARBA" id="ARBA00016229"/>
    </source>
</evidence>
<reference evidence="14" key="1">
    <citation type="journal article" date="2015" name="J. Med. Entomol.">
        <title>A Deep Insight Into the Sialotranscriptome of the Chagas Disease Vector, Panstrongylus megistus (Hemiptera: Heteroptera).</title>
        <authorList>
            <person name="Ribeiro J.M."/>
            <person name="Schwarz A."/>
            <person name="Francischetti I.M."/>
        </authorList>
    </citation>
    <scope>NUCLEOTIDE SEQUENCE</scope>
    <source>
        <tissue evidence="14">Salivary glands</tissue>
    </source>
</reference>
<keyword evidence="6" id="KW-1000">Mitochondrion outer membrane</keyword>
<keyword evidence="4" id="KW-0813">Transport</keyword>
<dbReference type="EMBL" id="GBGD01003433">
    <property type="protein sequence ID" value="JAC85456.1"/>
    <property type="molecule type" value="mRNA"/>
</dbReference>
<evidence type="ECO:0000256" key="13">
    <source>
        <dbReference type="SAM" id="MobiDB-lite"/>
    </source>
</evidence>
<evidence type="ECO:0000313" key="14">
    <source>
        <dbReference type="EMBL" id="JAC85456.1"/>
    </source>
</evidence>
<evidence type="ECO:0000256" key="1">
    <source>
        <dbReference type="ARBA" id="ARBA00004572"/>
    </source>
</evidence>
<keyword evidence="10" id="KW-0496">Mitochondrion</keyword>
<accession>A0A069DP57</accession>
<dbReference type="GO" id="GO:0005741">
    <property type="term" value="C:mitochondrial outer membrane"/>
    <property type="evidence" value="ECO:0007669"/>
    <property type="project" value="UniProtKB-SubCell"/>
</dbReference>
<dbReference type="Pfam" id="PF04281">
    <property type="entry name" value="Tom22"/>
    <property type="match status" value="1"/>
</dbReference>
<evidence type="ECO:0000256" key="11">
    <source>
        <dbReference type="ARBA" id="ARBA00023136"/>
    </source>
</evidence>
<name>A0A069DP57_9HEMI</name>
<evidence type="ECO:0000256" key="9">
    <source>
        <dbReference type="ARBA" id="ARBA00023010"/>
    </source>
</evidence>
<evidence type="ECO:0000256" key="6">
    <source>
        <dbReference type="ARBA" id="ARBA00022787"/>
    </source>
</evidence>
<dbReference type="GO" id="GO:0006886">
    <property type="term" value="P:intracellular protein transport"/>
    <property type="evidence" value="ECO:0007669"/>
    <property type="project" value="InterPro"/>
</dbReference>
<comment type="similarity">
    <text evidence="2">Belongs to the Tom22 family.</text>
</comment>
<organism evidence="14">
    <name type="scientific">Panstrongylus megistus</name>
    <dbReference type="NCBI Taxonomy" id="65343"/>
    <lineage>
        <taxon>Eukaryota</taxon>
        <taxon>Metazoa</taxon>
        <taxon>Ecdysozoa</taxon>
        <taxon>Arthropoda</taxon>
        <taxon>Hexapoda</taxon>
        <taxon>Insecta</taxon>
        <taxon>Pterygota</taxon>
        <taxon>Neoptera</taxon>
        <taxon>Paraneoptera</taxon>
        <taxon>Hemiptera</taxon>
        <taxon>Heteroptera</taxon>
        <taxon>Panheteroptera</taxon>
        <taxon>Cimicomorpha</taxon>
        <taxon>Reduviidae</taxon>
        <taxon>Triatominae</taxon>
        <taxon>Panstrongylus</taxon>
    </lineage>
</organism>
<dbReference type="CDD" id="cd22884">
    <property type="entry name" value="TOM22"/>
    <property type="match status" value="1"/>
</dbReference>
<keyword evidence="7" id="KW-0653">Protein transport</keyword>
<keyword evidence="8" id="KW-1133">Transmembrane helix</keyword>
<dbReference type="PANTHER" id="PTHR12504">
    <property type="entry name" value="MITOCHONDRIAL IMPORT RECEPTOR SUBUNIT TOM22"/>
    <property type="match status" value="1"/>
</dbReference>
<dbReference type="AlphaFoldDB" id="A0A069DP57"/>
<dbReference type="PANTHER" id="PTHR12504:SF0">
    <property type="entry name" value="MITOCHONDRIAL IMPORT RECEPTOR SUBUNIT TOM22 HOMOLOG"/>
    <property type="match status" value="1"/>
</dbReference>
<evidence type="ECO:0000256" key="10">
    <source>
        <dbReference type="ARBA" id="ARBA00023128"/>
    </source>
</evidence>
<evidence type="ECO:0000256" key="4">
    <source>
        <dbReference type="ARBA" id="ARBA00022448"/>
    </source>
</evidence>
<evidence type="ECO:0000256" key="7">
    <source>
        <dbReference type="ARBA" id="ARBA00022927"/>
    </source>
</evidence>
<comment type="subcellular location">
    <subcellularLocation>
        <location evidence="1">Mitochondrion outer membrane</location>
        <topology evidence="1">Single-pass membrane protein</topology>
    </subcellularLocation>
</comment>
<evidence type="ECO:0000256" key="8">
    <source>
        <dbReference type="ARBA" id="ARBA00022989"/>
    </source>
</evidence>
<keyword evidence="9" id="KW-0811">Translocation</keyword>
<keyword evidence="11" id="KW-0472">Membrane</keyword>
<keyword evidence="5" id="KW-0812">Transmembrane</keyword>
<evidence type="ECO:0000256" key="2">
    <source>
        <dbReference type="ARBA" id="ARBA00009874"/>
    </source>
</evidence>